<reference evidence="11" key="1">
    <citation type="submission" date="2021-03" db="EMBL/GenBank/DDBJ databases">
        <title>Taxonomic study of Clostridium polyendosporum from meadow-gley soil under rice.</title>
        <authorList>
            <person name="Kobayashi H."/>
            <person name="Tanizawa Y."/>
            <person name="Yagura M."/>
        </authorList>
    </citation>
    <scope>NUCLEOTIDE SEQUENCE</scope>
    <source>
        <strain evidence="11">JCM 30710</strain>
    </source>
</reference>
<dbReference type="NCBIfam" id="NF002150">
    <property type="entry name" value="PRK00982.1-4"/>
    <property type="match status" value="1"/>
</dbReference>
<comment type="function">
    <text evidence="7 9">Carrier of the growing fatty acid chain in fatty acid biosynthesis.</text>
</comment>
<evidence type="ECO:0000256" key="1">
    <source>
        <dbReference type="ARBA" id="ARBA00022450"/>
    </source>
</evidence>
<protein>
    <recommendedName>
        <fullName evidence="7 8">Acyl carrier protein</fullName>
        <shortName evidence="7">ACP</shortName>
    </recommendedName>
</protein>
<dbReference type="InterPro" id="IPR036736">
    <property type="entry name" value="ACP-like_sf"/>
</dbReference>
<dbReference type="PANTHER" id="PTHR20863:SF76">
    <property type="entry name" value="CARRIER DOMAIN-CONTAINING PROTEIN"/>
    <property type="match status" value="1"/>
</dbReference>
<feature type="modified residue" description="O-(pantetheine 4'-phosphoryl)serine" evidence="7">
    <location>
        <position position="35"/>
    </location>
</feature>
<evidence type="ECO:0000256" key="4">
    <source>
        <dbReference type="ARBA" id="ARBA00022832"/>
    </source>
</evidence>
<dbReference type="Gene3D" id="1.10.1200.10">
    <property type="entry name" value="ACP-like"/>
    <property type="match status" value="1"/>
</dbReference>
<dbReference type="NCBIfam" id="TIGR00517">
    <property type="entry name" value="acyl_carrier"/>
    <property type="match status" value="1"/>
</dbReference>
<keyword evidence="5 7" id="KW-0443">Lipid metabolism</keyword>
<keyword evidence="1 7" id="KW-0596">Phosphopantetheine</keyword>
<evidence type="ECO:0000313" key="11">
    <source>
        <dbReference type="EMBL" id="GIM27477.1"/>
    </source>
</evidence>
<keyword evidence="6 7" id="KW-0275">Fatty acid biosynthesis</keyword>
<dbReference type="NCBIfam" id="NF002148">
    <property type="entry name" value="PRK00982.1-2"/>
    <property type="match status" value="1"/>
</dbReference>
<evidence type="ECO:0000256" key="5">
    <source>
        <dbReference type="ARBA" id="ARBA00023098"/>
    </source>
</evidence>
<comment type="PTM">
    <text evidence="7">4'-phosphopantetheine is transferred from CoA to a specific serine of apo-ACP by AcpS. This modification is essential for activity because fatty acids are bound in thioester linkage to the sulfhydryl of the prosthetic group.</text>
</comment>
<keyword evidence="3 7" id="KW-0597">Phosphoprotein</keyword>
<dbReference type="InterPro" id="IPR003231">
    <property type="entry name" value="ACP"/>
</dbReference>
<evidence type="ECO:0000256" key="8">
    <source>
        <dbReference type="NCBIfam" id="TIGR00517"/>
    </source>
</evidence>
<evidence type="ECO:0000256" key="6">
    <source>
        <dbReference type="ARBA" id="ARBA00023160"/>
    </source>
</evidence>
<feature type="domain" description="Carrier" evidence="10">
    <location>
        <begin position="1"/>
        <end position="74"/>
    </location>
</feature>
<accession>A0A919RVX8</accession>
<dbReference type="PANTHER" id="PTHR20863">
    <property type="entry name" value="ACYL CARRIER PROTEIN"/>
    <property type="match status" value="1"/>
</dbReference>
<comment type="similarity">
    <text evidence="7">Belongs to the acyl carrier protein (ACP) family.</text>
</comment>
<dbReference type="SUPFAM" id="SSF47336">
    <property type="entry name" value="ACP-like"/>
    <property type="match status" value="1"/>
</dbReference>
<evidence type="ECO:0000256" key="7">
    <source>
        <dbReference type="HAMAP-Rule" id="MF_01217"/>
    </source>
</evidence>
<sequence>MIFEKIKEVIANQLGVDEESIAMETTFQEDLGADSLDLFQIVMDLEEEFNVKIENVEEIKSVSDAVKYIEERTE</sequence>
<comment type="subcellular location">
    <subcellularLocation>
        <location evidence="7">Cytoplasm</location>
    </subcellularLocation>
</comment>
<evidence type="ECO:0000256" key="9">
    <source>
        <dbReference type="RuleBase" id="RU003545"/>
    </source>
</evidence>
<gene>
    <name evidence="7 11" type="primary">acpP</name>
    <name evidence="11" type="ORF">CPJCM30710_01430</name>
</gene>
<organism evidence="11 12">
    <name type="scientific">Clostridium polyendosporum</name>
    <dbReference type="NCBI Taxonomy" id="69208"/>
    <lineage>
        <taxon>Bacteria</taxon>
        <taxon>Bacillati</taxon>
        <taxon>Bacillota</taxon>
        <taxon>Clostridia</taxon>
        <taxon>Eubacteriales</taxon>
        <taxon>Clostridiaceae</taxon>
        <taxon>Clostridium</taxon>
    </lineage>
</organism>
<keyword evidence="4 7" id="KW-0276">Fatty acid metabolism</keyword>
<dbReference type="AlphaFoldDB" id="A0A919RVX8"/>
<dbReference type="InterPro" id="IPR009081">
    <property type="entry name" value="PP-bd_ACP"/>
</dbReference>
<evidence type="ECO:0000256" key="3">
    <source>
        <dbReference type="ARBA" id="ARBA00022553"/>
    </source>
</evidence>
<dbReference type="GO" id="GO:0005829">
    <property type="term" value="C:cytosol"/>
    <property type="evidence" value="ECO:0007669"/>
    <property type="project" value="TreeGrafter"/>
</dbReference>
<evidence type="ECO:0000256" key="2">
    <source>
        <dbReference type="ARBA" id="ARBA00022516"/>
    </source>
</evidence>
<keyword evidence="2 7" id="KW-0444">Lipid biosynthesis</keyword>
<name>A0A919RVX8_9CLOT</name>
<keyword evidence="12" id="KW-1185">Reference proteome</keyword>
<comment type="pathway">
    <text evidence="7 9">Lipid metabolism; fatty acid biosynthesis.</text>
</comment>
<dbReference type="GO" id="GO:0000035">
    <property type="term" value="F:acyl binding"/>
    <property type="evidence" value="ECO:0007669"/>
    <property type="project" value="TreeGrafter"/>
</dbReference>
<keyword evidence="7" id="KW-0963">Cytoplasm</keyword>
<dbReference type="PROSITE" id="PS50075">
    <property type="entry name" value="CARRIER"/>
    <property type="match status" value="1"/>
</dbReference>
<dbReference type="GO" id="GO:0016020">
    <property type="term" value="C:membrane"/>
    <property type="evidence" value="ECO:0007669"/>
    <property type="project" value="GOC"/>
</dbReference>
<dbReference type="GO" id="GO:0009245">
    <property type="term" value="P:lipid A biosynthetic process"/>
    <property type="evidence" value="ECO:0007669"/>
    <property type="project" value="TreeGrafter"/>
</dbReference>
<comment type="PTM">
    <text evidence="9">4'-phosphopantetheine is transferred from CoA to a specific serine of apo-ACP by acpS.</text>
</comment>
<dbReference type="Pfam" id="PF00550">
    <property type="entry name" value="PP-binding"/>
    <property type="match status" value="1"/>
</dbReference>
<evidence type="ECO:0000259" key="10">
    <source>
        <dbReference type="PROSITE" id="PS50075"/>
    </source>
</evidence>
<dbReference type="Proteomes" id="UP000679179">
    <property type="component" value="Unassembled WGS sequence"/>
</dbReference>
<evidence type="ECO:0000313" key="12">
    <source>
        <dbReference type="Proteomes" id="UP000679179"/>
    </source>
</evidence>
<dbReference type="GO" id="GO:0000036">
    <property type="term" value="F:acyl carrier activity"/>
    <property type="evidence" value="ECO:0007669"/>
    <property type="project" value="UniProtKB-UniRule"/>
</dbReference>
<dbReference type="HAMAP" id="MF_01217">
    <property type="entry name" value="Acyl_carrier"/>
    <property type="match status" value="1"/>
</dbReference>
<dbReference type="EMBL" id="BOPZ01000001">
    <property type="protein sequence ID" value="GIM27477.1"/>
    <property type="molecule type" value="Genomic_DNA"/>
</dbReference>
<dbReference type="RefSeq" id="WP_212902235.1">
    <property type="nucleotide sequence ID" value="NZ_BOPZ01000001.1"/>
</dbReference>
<comment type="caution">
    <text evidence="11">The sequence shown here is derived from an EMBL/GenBank/DDBJ whole genome shotgun (WGS) entry which is preliminary data.</text>
</comment>
<proteinExistence type="inferred from homology"/>